<reference evidence="4" key="1">
    <citation type="journal article" date="2022" name="Int. J. Mol. Sci.">
        <title>Draft Genome of Tanacetum Coccineum: Genomic Comparison of Closely Related Tanacetum-Family Plants.</title>
        <authorList>
            <person name="Yamashiro T."/>
            <person name="Shiraishi A."/>
            <person name="Nakayama K."/>
            <person name="Satake H."/>
        </authorList>
    </citation>
    <scope>NUCLEOTIDE SEQUENCE</scope>
</reference>
<reference evidence="4" key="2">
    <citation type="submission" date="2022-01" db="EMBL/GenBank/DDBJ databases">
        <authorList>
            <person name="Yamashiro T."/>
            <person name="Shiraishi A."/>
            <person name="Satake H."/>
            <person name="Nakayama K."/>
        </authorList>
    </citation>
    <scope>NUCLEOTIDE SEQUENCE</scope>
</reference>
<sequence>MIALMEEKTDLNTVLLNYQKNMAQVKKYQAQQQKLGSKTERRKFYTSVLRSHDGWKTKDFNGMTFEQIEENFIPVWEKMHDFIPMDSKQESKRFKRPGIELGQRRLKTAKPSGSDLSQEQQAKDLKKLSDEELKKMMELVPVEDVYFEALAVKRPIIAWYVHSDGQIKHWKIVRVGEHAELHQTFEDMLKMFDREDLDKLWSLVQETHNSGYLSDDKEKEPWKLYDACGVHQVVTGRGHEIFMLVEKDYPLTKGITTLMIIQDEEVFEASSPDQEQFFQIQDYALWEVIEYGNSFKPTTRVTTNKDGSSTSTTITTPVTTEEKLQNKNDLKARSMLLMALPNEHILTFSQYKDVNTLFEAIKARFGGNDATKKTRKILLKQMYENFNAPSTESLDSIFNRLQKIISQLACLGGIISQEEQNLKFLRSLPAEWNTHVVVWRNKPDLDQMSFDDLYNNFKIVEQEVKRTVASSSDSGAQNVAFVSTPTSINDINTDSVQVNIGNTSVTTSSAISANISDATVYAFLSSQPNGSTIVYEDLDQIHDDELEDMDLKWNLALLSMRARKFYQRTRRKISIEGSDTTGYDKSKVECFNCHKMGHFARECRGARNNDNRARNQDNRSQDSSKKTLIVKDTSSTAMIAIDGT</sequence>
<evidence type="ECO:0000313" key="5">
    <source>
        <dbReference type="Proteomes" id="UP001151760"/>
    </source>
</evidence>
<feature type="region of interest" description="Disordered" evidence="2">
    <location>
        <begin position="88"/>
        <end position="123"/>
    </location>
</feature>
<keyword evidence="5" id="KW-1185">Reference proteome</keyword>
<dbReference type="InterPro" id="IPR001878">
    <property type="entry name" value="Znf_CCHC"/>
</dbReference>
<keyword evidence="1" id="KW-0862">Zinc</keyword>
<dbReference type="SUPFAM" id="SSF57756">
    <property type="entry name" value="Retrovirus zinc finger-like domains"/>
    <property type="match status" value="1"/>
</dbReference>
<name>A0ABQ5AXX1_9ASTR</name>
<dbReference type="Gene3D" id="4.10.60.10">
    <property type="entry name" value="Zinc finger, CCHC-type"/>
    <property type="match status" value="1"/>
</dbReference>
<organism evidence="4 5">
    <name type="scientific">Tanacetum coccineum</name>
    <dbReference type="NCBI Taxonomy" id="301880"/>
    <lineage>
        <taxon>Eukaryota</taxon>
        <taxon>Viridiplantae</taxon>
        <taxon>Streptophyta</taxon>
        <taxon>Embryophyta</taxon>
        <taxon>Tracheophyta</taxon>
        <taxon>Spermatophyta</taxon>
        <taxon>Magnoliopsida</taxon>
        <taxon>eudicotyledons</taxon>
        <taxon>Gunneridae</taxon>
        <taxon>Pentapetalae</taxon>
        <taxon>asterids</taxon>
        <taxon>campanulids</taxon>
        <taxon>Asterales</taxon>
        <taxon>Asteraceae</taxon>
        <taxon>Asteroideae</taxon>
        <taxon>Anthemideae</taxon>
        <taxon>Anthemidinae</taxon>
        <taxon>Tanacetum</taxon>
    </lineage>
</organism>
<keyword evidence="1" id="KW-0479">Metal-binding</keyword>
<evidence type="ECO:0000256" key="1">
    <source>
        <dbReference type="PROSITE-ProRule" id="PRU00047"/>
    </source>
</evidence>
<evidence type="ECO:0000313" key="4">
    <source>
        <dbReference type="EMBL" id="GJT06123.1"/>
    </source>
</evidence>
<protein>
    <submittedName>
        <fullName evidence="4">Ribonuclease H-like domain-containing protein</fullName>
    </submittedName>
</protein>
<keyword evidence="1" id="KW-0863">Zinc-finger</keyword>
<feature type="domain" description="CCHC-type" evidence="3">
    <location>
        <begin position="590"/>
        <end position="604"/>
    </location>
</feature>
<dbReference type="Pfam" id="PF00098">
    <property type="entry name" value="zf-CCHC"/>
    <property type="match status" value="1"/>
</dbReference>
<proteinExistence type="predicted"/>
<dbReference type="Proteomes" id="UP001151760">
    <property type="component" value="Unassembled WGS sequence"/>
</dbReference>
<feature type="compositionally biased region" description="Basic and acidic residues" evidence="2">
    <location>
        <begin position="607"/>
        <end position="625"/>
    </location>
</feature>
<comment type="caution">
    <text evidence="4">The sequence shown here is derived from an EMBL/GenBank/DDBJ whole genome shotgun (WGS) entry which is preliminary data.</text>
</comment>
<evidence type="ECO:0000259" key="3">
    <source>
        <dbReference type="PROSITE" id="PS50158"/>
    </source>
</evidence>
<dbReference type="SMART" id="SM00343">
    <property type="entry name" value="ZnF_C2HC"/>
    <property type="match status" value="1"/>
</dbReference>
<accession>A0ABQ5AXX1</accession>
<feature type="region of interest" description="Disordered" evidence="2">
    <location>
        <begin position="607"/>
        <end position="626"/>
    </location>
</feature>
<dbReference type="InterPro" id="IPR036875">
    <property type="entry name" value="Znf_CCHC_sf"/>
</dbReference>
<gene>
    <name evidence="4" type="ORF">Tco_0840585</name>
</gene>
<dbReference type="PROSITE" id="PS50158">
    <property type="entry name" value="ZF_CCHC"/>
    <property type="match status" value="1"/>
</dbReference>
<dbReference type="EMBL" id="BQNB010012641">
    <property type="protein sequence ID" value="GJT06123.1"/>
    <property type="molecule type" value="Genomic_DNA"/>
</dbReference>
<dbReference type="Pfam" id="PF14223">
    <property type="entry name" value="Retrotran_gag_2"/>
    <property type="match status" value="1"/>
</dbReference>
<evidence type="ECO:0000256" key="2">
    <source>
        <dbReference type="SAM" id="MobiDB-lite"/>
    </source>
</evidence>